<dbReference type="PANTHER" id="PTHR36461:SF1">
    <property type="entry name" value="COORDINATOR OF PRMT5 AND DIFFERENTIATION STIMULATOR"/>
    <property type="match status" value="1"/>
</dbReference>
<dbReference type="GO" id="GO:0005634">
    <property type="term" value="C:nucleus"/>
    <property type="evidence" value="ECO:0007669"/>
    <property type="project" value="InterPro"/>
</dbReference>
<keyword evidence="2" id="KW-1185">Reference proteome</keyword>
<proteinExistence type="predicted"/>
<dbReference type="PANTHER" id="PTHR36461">
    <property type="entry name" value="COORDINATOR OF PRMT5 AND DIFFERENTIATION STIMULATOR"/>
    <property type="match status" value="1"/>
</dbReference>
<reference evidence="1" key="1">
    <citation type="submission" date="2025-08" db="UniProtKB">
        <authorList>
            <consortium name="Ensembl"/>
        </authorList>
    </citation>
    <scope>IDENTIFICATION</scope>
</reference>
<accession>A0A8C3YGK3</accession>
<dbReference type="InterPro" id="IPR029289">
    <property type="entry name" value="COPR5"/>
</dbReference>
<protein>
    <submittedName>
        <fullName evidence="1">Uncharacterized protein</fullName>
    </submittedName>
</protein>
<reference evidence="1" key="2">
    <citation type="submission" date="2025-09" db="UniProtKB">
        <authorList>
            <consortium name="Ensembl"/>
        </authorList>
    </citation>
    <scope>IDENTIFICATION</scope>
</reference>
<evidence type="ECO:0000313" key="1">
    <source>
        <dbReference type="Ensembl" id="ENSCWAP00000013237.1"/>
    </source>
</evidence>
<name>A0A8C3YGK3_9CETA</name>
<dbReference type="GO" id="GO:0042393">
    <property type="term" value="F:histone binding"/>
    <property type="evidence" value="ECO:0007669"/>
    <property type="project" value="InterPro"/>
</dbReference>
<dbReference type="Proteomes" id="UP000694540">
    <property type="component" value="Unplaced"/>
</dbReference>
<dbReference type="AlphaFoldDB" id="A0A8C3YGK3"/>
<dbReference type="GeneTree" id="ENSGT00960000192834"/>
<dbReference type="Pfam" id="PF15340">
    <property type="entry name" value="COPR5"/>
    <property type="match status" value="1"/>
</dbReference>
<organism evidence="1 2">
    <name type="scientific">Catagonus wagneri</name>
    <name type="common">Chacoan peccary</name>
    <dbReference type="NCBI Taxonomy" id="51154"/>
    <lineage>
        <taxon>Eukaryota</taxon>
        <taxon>Metazoa</taxon>
        <taxon>Chordata</taxon>
        <taxon>Craniata</taxon>
        <taxon>Vertebrata</taxon>
        <taxon>Euteleostomi</taxon>
        <taxon>Mammalia</taxon>
        <taxon>Eutheria</taxon>
        <taxon>Laurasiatheria</taxon>
        <taxon>Artiodactyla</taxon>
        <taxon>Suina</taxon>
        <taxon>Tayassuidae</taxon>
        <taxon>Catagonus</taxon>
    </lineage>
</organism>
<evidence type="ECO:0000313" key="2">
    <source>
        <dbReference type="Proteomes" id="UP000694540"/>
    </source>
</evidence>
<sequence length="72" mass="8000">MRTWDMDLKADQGKPQDADDIQGCFSPGVRPQVCHASQGDVIYDPSCQQPPLLIAHYSKMVFGKGQFDDAED</sequence>
<dbReference type="Ensembl" id="ENSCWAT00000014381.1">
    <property type="protein sequence ID" value="ENSCWAP00000013237.1"/>
    <property type="gene ID" value="ENSCWAG00000010326.1"/>
</dbReference>